<feature type="compositionally biased region" description="Acidic residues" evidence="3">
    <location>
        <begin position="1505"/>
        <end position="1517"/>
    </location>
</feature>
<accession>F0VFV6</accession>
<dbReference type="PROSITE" id="PS50984">
    <property type="entry name" value="TRUD"/>
    <property type="match status" value="1"/>
</dbReference>
<feature type="compositionally biased region" description="Basic and acidic residues" evidence="3">
    <location>
        <begin position="1317"/>
        <end position="1342"/>
    </location>
</feature>
<feature type="region of interest" description="Disordered" evidence="3">
    <location>
        <begin position="508"/>
        <end position="528"/>
    </location>
</feature>
<organism evidence="5 7">
    <name type="scientific">Neospora caninum (strain Liverpool)</name>
    <dbReference type="NCBI Taxonomy" id="572307"/>
    <lineage>
        <taxon>Eukaryota</taxon>
        <taxon>Sar</taxon>
        <taxon>Alveolata</taxon>
        <taxon>Apicomplexa</taxon>
        <taxon>Conoidasida</taxon>
        <taxon>Coccidia</taxon>
        <taxon>Eucoccidiorida</taxon>
        <taxon>Eimeriorina</taxon>
        <taxon>Sarcocystidae</taxon>
        <taxon>Neospora</taxon>
    </lineage>
</organism>
<dbReference type="InterPro" id="IPR020103">
    <property type="entry name" value="PsdUridine_synth_cat_dom_sf"/>
</dbReference>
<dbReference type="GO" id="GO:0009982">
    <property type="term" value="F:pseudouridine synthase activity"/>
    <property type="evidence" value="ECO:0007669"/>
    <property type="project" value="InterPro"/>
</dbReference>
<sequence>MDADQPHVSSSPFFPSPSSGARPPFVGSARSSSPGSGPGPKRDDKQVSERAMLSLSDFSRRVGISQFVASRVSFSGNEVAETQDARQLSCVAVDGETEGQTAEREADDLGRDAGDDQGGFWGSLKTLYEDFQVYEHSEWDCTCLREQRECSRCMPSLPRGKPLSSPSSTSSDSFLPSSGCASVSRSDDCQRDPSPPSNAETCKSLKDRANLTEGNPQLREPCAFGCWCRAFGDNPETAPLRLPFLVDPSKLRRQREEHELSEAGSLQIASSFRLWRTEAQREAERARRGGNAEPRGEEETGGERADGTEQAGEARNVKRRRANASAAHAPAADEKGSQDEENSGIDTKGDAPERNENEVGRQGTLSCVSEFEVQNIEAFVRGLAWCSEVYRHHVANLPKGLEASGAHLGEGRPQDSLREGKKGDNEDDFWLRRATRTAAEAEKAAHVCSSSPPPVPAFVVSPADSQRPVNAEKQILSQYDPSKAPCLWILGDLAGLLRAQCELRSAAASSPEQRDNASPRSPCSSPSAVLPSLAELRKELRGALHAFVRDRLPFLVSESATLFSAKAAAGGRPGDEGNARRGVKRGREDNPLDDGSSDEQTGAEGNGESEQENERGQDERKNEVGENKKSTNTSREELSALQGLPPTNLSLQIAFISRVVAAKETGLGQSISPVKADAEAETKTVKADRDANILGGNAHEDGHGNENAHGDQKQIGYGASRNGPCESLAASTRFPFISLGACWAQQRREILQLKKEIEEECVRRRSLEGNERAPALRMATENRHLISLLEEAATEPPGVAVKLTPKPECRRFLFPPVLFRCTDTASRQPDVSGAAPATSASLGGARKDGVQRGGMGRNSDVCIQAGVSREERRKCRKEIEALLFRSPCGQQSCHETEEFDKKKAELFARLASHPALLDILFDPCRASGGTNNYVSASSGARWPADLGMYLHFILLKVNRDTSNALHNIGRGLRRYFQRSLAVAGTKDKRGITVQRCSVHKVSAPALLNACYLDHPSWDSNVYIAPLGHYSRPQRLGALLGNSFQVILRNVRLPSSATHACLPSNTLSLPSSFPSASRRAVVPPGFVPIVCCGPAVHVLASRVAAGMETISSRGFLNYFGLQRFGTHAVRTFEVGAALLQGDWKEAVARILGKRQTASSTWQSAAASTGETSFACSTDTSRPFAEKKNGSSVSDACGGVEIGGADAKGEEGIAGCGAETEREEQGAADEGVRGKETDAGQGKVGNGFQDAHHLDEQGKKEGGAELSLWDVLQKTGDPRVVLGRLARHQHLERALLSSLLKSQRRGESVAARGEGGSKQWREEGRANERKRGMPRRDGNRREDGPLGSAAGTHAEDTDVEGREMQAQREEAEGERGQGDTTVNGQNEDMQRDTTTNAKRDQGFTRDSVAVFEVEDYFRALQEIPADSLQLYVHSAQSVIFNHACTWRWKALGDKVCVGDVVRVRSRGSSSATPSAGSTLSASFSGCENGEACPTPDPEGVGGRFFFDEEPGETGGEDGEEHGHQTVKVIETEAEAQQASIFDLVLPLPGADIVYPSQMMAVYRQLASGLLGVSLDAFTTPKDDVCLDACGSCPNPREGDRSRSGRGGRKGDRGGKQRSRFGACRGRGRGRGDTRRGTRDCGEPVCGNEDGGGDRTSPVVLSPSVGLSILGIKCKGSYRPLLERARDCQWQLLQLRAEAVHTPASLLLSDVDLLLRQRQTAPRRSSEKASAARGVKQGSECAKSELVGEAATTHRKPGKDQSVEIGDARCEARRPNEEQDFRVSWDEPLDSTLVRCMYPRYDQVQMEEQAGARLQGQQAAAVASRTDGEIIVKDGKSNFCLLLRLRLPPGTYFTMALRELMRANAPDDDELAHTAARTVVTPEVSGKDTFISAPCPSA</sequence>
<feature type="compositionally biased region" description="Polar residues" evidence="3">
    <location>
        <begin position="1377"/>
        <end position="1394"/>
    </location>
</feature>
<dbReference type="SUPFAM" id="SSF55120">
    <property type="entry name" value="Pseudouridine synthase"/>
    <property type="match status" value="1"/>
</dbReference>
<feature type="region of interest" description="Disordered" evidence="3">
    <location>
        <begin position="1740"/>
        <end position="1770"/>
    </location>
</feature>
<reference evidence="7" key="3">
    <citation type="journal article" date="2012" name="PLoS Pathog.">
        <title>Comparative genomics of the apicomplexan parasites Toxoplasma gondii and Neospora caninum: Coccidia differing in host range and transmission strategy.</title>
        <authorList>
            <person name="Reid A.J."/>
            <person name="Vermont S.J."/>
            <person name="Cotton J.A."/>
            <person name="Harris D."/>
            <person name="Hill-Cawthorne G.A."/>
            <person name="Konen-Waisman S."/>
            <person name="Latham S.M."/>
            <person name="Mourier T."/>
            <person name="Norton R."/>
            <person name="Quail M.A."/>
            <person name="Sanders M."/>
            <person name="Shanmugam D."/>
            <person name="Sohal A."/>
            <person name="Wasmuth J.D."/>
            <person name="Brunk B."/>
            <person name="Grigg M.E."/>
            <person name="Howard J.C."/>
            <person name="Parkinson J."/>
            <person name="Roos D.S."/>
            <person name="Trees A.J."/>
            <person name="Berriman M."/>
            <person name="Pain A."/>
            <person name="Wastling J.M."/>
        </authorList>
    </citation>
    <scope>NUCLEOTIDE SEQUENCE [LARGE SCALE GENOMIC DNA]</scope>
    <source>
        <strain evidence="7">Liverpool</strain>
    </source>
</reference>
<feature type="region of interest" description="Disordered" evidence="3">
    <location>
        <begin position="91"/>
        <end position="115"/>
    </location>
</feature>
<feature type="region of interest" description="Disordered" evidence="3">
    <location>
        <begin position="1484"/>
        <end position="1519"/>
    </location>
</feature>
<dbReference type="PANTHER" id="PTHR13326">
    <property type="entry name" value="TRNA PSEUDOURIDINE SYNTHASE D"/>
    <property type="match status" value="1"/>
</dbReference>
<feature type="compositionally biased region" description="Polar residues" evidence="3">
    <location>
        <begin position="1168"/>
        <end position="1179"/>
    </location>
</feature>
<dbReference type="GeneID" id="13444845"/>
<dbReference type="GO" id="GO:0001522">
    <property type="term" value="P:pseudouridine synthesis"/>
    <property type="evidence" value="ECO:0007669"/>
    <property type="project" value="InterPro"/>
</dbReference>
<evidence type="ECO:0000256" key="1">
    <source>
        <dbReference type="ARBA" id="ARBA00007953"/>
    </source>
</evidence>
<feature type="region of interest" description="Disordered" evidence="3">
    <location>
        <begin position="1167"/>
        <end position="1194"/>
    </location>
</feature>
<gene>
    <name evidence="6" type="ORF">BN1204_023890</name>
    <name evidence="5" type="ORF">NCLIV_023890</name>
</gene>
<evidence type="ECO:0000259" key="4">
    <source>
        <dbReference type="PROSITE" id="PS50984"/>
    </source>
</evidence>
<dbReference type="PANTHER" id="PTHR13326:SF21">
    <property type="entry name" value="PSEUDOURIDYLATE SYNTHASE PUS7L"/>
    <property type="match status" value="1"/>
</dbReference>
<evidence type="ECO:0000313" key="7">
    <source>
        <dbReference type="Proteomes" id="UP000007494"/>
    </source>
</evidence>
<feature type="compositionally biased region" description="Basic and acidic residues" evidence="3">
    <location>
        <begin position="409"/>
        <end position="424"/>
    </location>
</feature>
<feature type="compositionally biased region" description="Basic and acidic residues" evidence="3">
    <location>
        <begin position="294"/>
        <end position="307"/>
    </location>
</feature>
<feature type="compositionally biased region" description="Low complexity" evidence="3">
    <location>
        <begin position="162"/>
        <end position="178"/>
    </location>
</feature>
<feature type="compositionally biased region" description="Basic and acidic residues" evidence="3">
    <location>
        <begin position="101"/>
        <end position="114"/>
    </location>
</feature>
<feature type="compositionally biased region" description="Basic and acidic residues" evidence="3">
    <location>
        <begin position="1755"/>
        <end position="1770"/>
    </location>
</feature>
<feature type="compositionally biased region" description="Basic and acidic residues" evidence="3">
    <location>
        <begin position="1351"/>
        <end position="1375"/>
    </location>
</feature>
<dbReference type="RefSeq" id="XP_003882632.1">
    <property type="nucleotide sequence ID" value="XM_003882583.1"/>
</dbReference>
<dbReference type="EMBL" id="LN714482">
    <property type="protein sequence ID" value="CEL66578.1"/>
    <property type="molecule type" value="Genomic_DNA"/>
</dbReference>
<feature type="compositionally biased region" description="Basic and acidic residues" evidence="3">
    <location>
        <begin position="347"/>
        <end position="359"/>
    </location>
</feature>
<keyword evidence="2" id="KW-0413">Isomerase</keyword>
<feature type="compositionally biased region" description="Low complexity" evidence="3">
    <location>
        <begin position="9"/>
        <end position="19"/>
    </location>
</feature>
<dbReference type="VEuPathDB" id="ToxoDB:NCLIV_023890"/>
<feature type="region of interest" description="Disordered" evidence="3">
    <location>
        <begin position="567"/>
        <end position="641"/>
    </location>
</feature>
<dbReference type="EMBL" id="FR823389">
    <property type="protein sequence ID" value="CBZ52600.1"/>
    <property type="molecule type" value="Genomic_DNA"/>
</dbReference>
<feature type="region of interest" description="Disordered" evidence="3">
    <location>
        <begin position="403"/>
        <end position="425"/>
    </location>
</feature>
<feature type="region of interest" description="Disordered" evidence="3">
    <location>
        <begin position="1299"/>
        <end position="1396"/>
    </location>
</feature>
<evidence type="ECO:0000313" key="6">
    <source>
        <dbReference type="EMBL" id="CEL66578.1"/>
    </source>
</evidence>
<dbReference type="OrthoDB" id="447290at2759"/>
<dbReference type="eggNOG" id="KOG2339">
    <property type="taxonomic scope" value="Eukaryota"/>
</dbReference>
<feature type="region of interest" description="Disordered" evidence="3">
    <location>
        <begin position="155"/>
        <end position="179"/>
    </location>
</feature>
<feature type="compositionally biased region" description="Basic and acidic residues" evidence="3">
    <location>
        <begin position="698"/>
        <end position="712"/>
    </location>
</feature>
<feature type="compositionally biased region" description="Basic and acidic residues" evidence="3">
    <location>
        <begin position="1627"/>
        <end position="1639"/>
    </location>
</feature>
<keyword evidence="7" id="KW-1185">Reference proteome</keyword>
<feature type="compositionally biased region" description="Basic and acidic residues" evidence="3">
    <location>
        <begin position="1217"/>
        <end position="1236"/>
    </location>
</feature>
<feature type="region of interest" description="Disordered" evidence="3">
    <location>
        <begin position="1592"/>
        <end position="1656"/>
    </location>
</feature>
<name>F0VFV6_NEOCL</name>
<dbReference type="Gene3D" id="3.30.2350.20">
    <property type="entry name" value="TruD, catalytic domain"/>
    <property type="match status" value="2"/>
</dbReference>
<feature type="region of interest" description="Disordered" evidence="3">
    <location>
        <begin position="693"/>
        <end position="718"/>
    </location>
</feature>
<comment type="similarity">
    <text evidence="1">Belongs to the pseudouridine synthase TruD family.</text>
</comment>
<proteinExistence type="inferred from homology"/>
<dbReference type="Pfam" id="PF01142">
    <property type="entry name" value="TruD"/>
    <property type="match status" value="2"/>
</dbReference>
<reference evidence="5" key="2">
    <citation type="submission" date="2011-03" db="EMBL/GenBank/DDBJ databases">
        <title>Comparative genomics and transcriptomics of Neospora caninum and Toxoplasma gondii.</title>
        <authorList>
            <person name="Reid A.J."/>
            <person name="Sohal A."/>
            <person name="Harris D."/>
            <person name="Quail M."/>
            <person name="Sanders M."/>
            <person name="Berriman M."/>
            <person name="Wastling J.M."/>
            <person name="Pain A."/>
        </authorList>
    </citation>
    <scope>NUCLEOTIDE SEQUENCE</scope>
    <source>
        <strain evidence="5">Liverpool</strain>
    </source>
</reference>
<evidence type="ECO:0000256" key="2">
    <source>
        <dbReference type="ARBA" id="ARBA00023235"/>
    </source>
</evidence>
<reference evidence="6" key="4">
    <citation type="journal article" date="2015" name="PLoS ONE">
        <title>Comprehensive Evaluation of Toxoplasma gondii VEG and Neospora caninum LIV Genomes with Tachyzoite Stage Transcriptome and Proteome Defines Novel Transcript Features.</title>
        <authorList>
            <person name="Ramaprasad A."/>
            <person name="Mourier T."/>
            <person name="Naeem R."/>
            <person name="Malas T.B."/>
            <person name="Moussa E."/>
            <person name="Panigrahi A."/>
            <person name="Vermont S.J."/>
            <person name="Otto T.D."/>
            <person name="Wastling J."/>
            <person name="Pain A."/>
        </authorList>
    </citation>
    <scope>NUCLEOTIDE SEQUENCE</scope>
    <source>
        <strain evidence="6">Liverpool</strain>
    </source>
</reference>
<dbReference type="InterPro" id="IPR011760">
    <property type="entry name" value="PsdUridine_synth_TruD_insert"/>
</dbReference>
<feature type="region of interest" description="Disordered" evidence="3">
    <location>
        <begin position="1206"/>
        <end position="1248"/>
    </location>
</feature>
<feature type="region of interest" description="Disordered" evidence="3">
    <location>
        <begin position="184"/>
        <end position="203"/>
    </location>
</feature>
<feature type="domain" description="TRUD" evidence="4">
    <location>
        <begin position="1113"/>
        <end position="1596"/>
    </location>
</feature>
<feature type="region of interest" description="Disordered" evidence="3">
    <location>
        <begin position="828"/>
        <end position="853"/>
    </location>
</feature>
<feature type="region of interest" description="Disordered" evidence="3">
    <location>
        <begin position="281"/>
        <end position="361"/>
    </location>
</feature>
<dbReference type="GO" id="GO:0005634">
    <property type="term" value="C:nucleus"/>
    <property type="evidence" value="ECO:0007669"/>
    <property type="project" value="TreeGrafter"/>
</dbReference>
<protein>
    <recommendedName>
        <fullName evidence="4">TRUD domain-containing protein</fullName>
    </recommendedName>
</protein>
<reference evidence="5" key="1">
    <citation type="submission" date="2011-02" db="EMBL/GenBank/DDBJ databases">
        <authorList>
            <person name="Aslett M."/>
        </authorList>
    </citation>
    <scope>NUCLEOTIDE SEQUENCE</scope>
    <source>
        <strain evidence="5">Liverpool</strain>
    </source>
</reference>
<dbReference type="GO" id="GO:0003723">
    <property type="term" value="F:RNA binding"/>
    <property type="evidence" value="ECO:0007669"/>
    <property type="project" value="InterPro"/>
</dbReference>
<evidence type="ECO:0000256" key="3">
    <source>
        <dbReference type="SAM" id="MobiDB-lite"/>
    </source>
</evidence>
<dbReference type="InParanoid" id="F0VFV6"/>
<feature type="region of interest" description="Disordered" evidence="3">
    <location>
        <begin position="1"/>
        <end position="52"/>
    </location>
</feature>
<dbReference type="OMA" id="HACTWRW"/>
<dbReference type="InterPro" id="IPR042214">
    <property type="entry name" value="TruD_catalytic"/>
</dbReference>
<feature type="compositionally biased region" description="Low complexity" evidence="3">
    <location>
        <begin position="518"/>
        <end position="527"/>
    </location>
</feature>
<feature type="compositionally biased region" description="Basic and acidic residues" evidence="3">
    <location>
        <begin position="1594"/>
        <end position="1612"/>
    </location>
</feature>
<feature type="compositionally biased region" description="Basic and acidic residues" evidence="3">
    <location>
        <begin position="573"/>
        <end position="590"/>
    </location>
</feature>
<feature type="compositionally biased region" description="Basic and acidic residues" evidence="3">
    <location>
        <begin position="612"/>
        <end position="638"/>
    </location>
</feature>
<evidence type="ECO:0000313" key="5">
    <source>
        <dbReference type="EMBL" id="CBZ52600.1"/>
    </source>
</evidence>
<dbReference type="Proteomes" id="UP000007494">
    <property type="component" value="Chromosome VIIb"/>
</dbReference>
<dbReference type="InterPro" id="IPR001656">
    <property type="entry name" value="PsdUridine_synth_TruD"/>
</dbReference>